<accession>A0ABX2ASA6</accession>
<keyword evidence="3" id="KW-1185">Reference proteome</keyword>
<dbReference type="EMBL" id="JABKKF010000016">
    <property type="protein sequence ID" value="NPD93132.1"/>
    <property type="molecule type" value="Genomic_DNA"/>
</dbReference>
<evidence type="ECO:0000256" key="1">
    <source>
        <dbReference type="SAM" id="Phobius"/>
    </source>
</evidence>
<evidence type="ECO:0000313" key="2">
    <source>
        <dbReference type="EMBL" id="NPD93132.1"/>
    </source>
</evidence>
<sequence>MMSSEDYIKKKLGKRNLFSVPDGYFDSLSSEVMARLPERHTSGNIPADSADSNRHNTYMRLLRPILYVAASAVICVFGVYTYLTFDTEGKDNVAHIENSIISNSTDAYTDAVADYAMMDNADIYAYLYDE</sequence>
<keyword evidence="1" id="KW-0812">Transmembrane</keyword>
<dbReference type="RefSeq" id="WP_172277191.1">
    <property type="nucleotide sequence ID" value="NZ_CASGMU010000007.1"/>
</dbReference>
<comment type="caution">
    <text evidence="2">The sequence shown here is derived from an EMBL/GenBank/DDBJ whole genome shotgun (WGS) entry which is preliminary data.</text>
</comment>
<gene>
    <name evidence="2" type="ORF">HPS56_12460</name>
</gene>
<name>A0ABX2ASA6_9BACT</name>
<proteinExistence type="predicted"/>
<dbReference type="Proteomes" id="UP000714420">
    <property type="component" value="Unassembled WGS sequence"/>
</dbReference>
<evidence type="ECO:0000313" key="3">
    <source>
        <dbReference type="Proteomes" id="UP000714420"/>
    </source>
</evidence>
<keyword evidence="1" id="KW-1133">Transmembrane helix</keyword>
<reference evidence="2 3" key="1">
    <citation type="submission" date="2020-05" db="EMBL/GenBank/DDBJ databases">
        <title>Distinct polysaccharide utilization as determinants for interspecies competition between intestinal Prevotella spp.</title>
        <authorList>
            <person name="Galvez E.J.C."/>
            <person name="Iljazovic A."/>
            <person name="Strowig T."/>
        </authorList>
    </citation>
    <scope>NUCLEOTIDE SEQUENCE [LARGE SCALE GENOMIC DNA]</scope>
    <source>
        <strain evidence="2 3">PMUR</strain>
    </source>
</reference>
<feature type="transmembrane region" description="Helical" evidence="1">
    <location>
        <begin position="64"/>
        <end position="83"/>
    </location>
</feature>
<protein>
    <submittedName>
        <fullName evidence="2">Uncharacterized protein</fullName>
    </submittedName>
</protein>
<keyword evidence="1" id="KW-0472">Membrane</keyword>
<organism evidence="2 3">
    <name type="scientific">Xylanibacter muris</name>
    <dbReference type="NCBI Taxonomy" id="2736290"/>
    <lineage>
        <taxon>Bacteria</taxon>
        <taxon>Pseudomonadati</taxon>
        <taxon>Bacteroidota</taxon>
        <taxon>Bacteroidia</taxon>
        <taxon>Bacteroidales</taxon>
        <taxon>Prevotellaceae</taxon>
        <taxon>Xylanibacter</taxon>
    </lineage>
</organism>